<dbReference type="EMBL" id="BDUD01000002">
    <property type="protein sequence ID" value="GBG23289.1"/>
    <property type="molecule type" value="Genomic_DNA"/>
</dbReference>
<protein>
    <recommendedName>
        <fullName evidence="1">Cupin type-2 domain-containing protein</fullName>
    </recommendedName>
</protein>
<dbReference type="InterPro" id="IPR013096">
    <property type="entry name" value="Cupin_2"/>
</dbReference>
<accession>A0A2R5FZ09</accession>
<name>A0A2R5FZ09_NOSCO</name>
<dbReference type="Pfam" id="PF07883">
    <property type="entry name" value="Cupin_2"/>
    <property type="match status" value="1"/>
</dbReference>
<proteinExistence type="predicted"/>
<dbReference type="SUPFAM" id="SSF51182">
    <property type="entry name" value="RmlC-like cupins"/>
    <property type="match status" value="1"/>
</dbReference>
<dbReference type="Proteomes" id="UP000245124">
    <property type="component" value="Unassembled WGS sequence"/>
</dbReference>
<dbReference type="Gene3D" id="2.60.120.10">
    <property type="entry name" value="Jelly Rolls"/>
    <property type="match status" value="1"/>
</dbReference>
<dbReference type="InterPro" id="IPR014710">
    <property type="entry name" value="RmlC-like_jellyroll"/>
</dbReference>
<evidence type="ECO:0000259" key="1">
    <source>
        <dbReference type="Pfam" id="PF07883"/>
    </source>
</evidence>
<reference evidence="2 3" key="1">
    <citation type="submission" date="2017-06" db="EMBL/GenBank/DDBJ databases">
        <title>Genome sequencing of cyanobaciteial culture collection at National Institute for Environmental Studies (NIES).</title>
        <authorList>
            <person name="Hirose Y."/>
            <person name="Shimura Y."/>
            <person name="Fujisawa T."/>
            <person name="Nakamura Y."/>
            <person name="Kawachi M."/>
        </authorList>
    </citation>
    <scope>NUCLEOTIDE SEQUENCE [LARGE SCALE GENOMIC DNA]</scope>
    <source>
        <strain evidence="2 3">NIES-4072</strain>
    </source>
</reference>
<dbReference type="InterPro" id="IPR011051">
    <property type="entry name" value="RmlC_Cupin_sf"/>
</dbReference>
<evidence type="ECO:0000313" key="2">
    <source>
        <dbReference type="EMBL" id="GBG23289.1"/>
    </source>
</evidence>
<sequence length="140" mass="15491">MAYKTNLQKAVTNTNQALKEGKLDDIHPYEVNGSFIRSFLPPGEIPHVGCDHVFMPANTSLPPHLHQRSKTYLLVTSGRGYGIIGDQHISIKKGDIICIEPQVVHSFSTESESIEFISIQSPPISDENGNVDYVLMLSVE</sequence>
<keyword evidence="3" id="KW-1185">Reference proteome</keyword>
<feature type="domain" description="Cupin type-2" evidence="1">
    <location>
        <begin position="54"/>
        <end position="118"/>
    </location>
</feature>
<gene>
    <name evidence="2" type="ORF">NIES4072_70010</name>
</gene>
<evidence type="ECO:0000313" key="3">
    <source>
        <dbReference type="Proteomes" id="UP000245124"/>
    </source>
</evidence>
<organism evidence="2 3">
    <name type="scientific">Nostoc commune NIES-4072</name>
    <dbReference type="NCBI Taxonomy" id="2005467"/>
    <lineage>
        <taxon>Bacteria</taxon>
        <taxon>Bacillati</taxon>
        <taxon>Cyanobacteriota</taxon>
        <taxon>Cyanophyceae</taxon>
        <taxon>Nostocales</taxon>
        <taxon>Nostocaceae</taxon>
        <taxon>Nostoc</taxon>
    </lineage>
</organism>
<dbReference type="OrthoDB" id="529907at2"/>
<comment type="caution">
    <text evidence="2">The sequence shown here is derived from an EMBL/GenBank/DDBJ whole genome shotgun (WGS) entry which is preliminary data.</text>
</comment>
<dbReference type="AlphaFoldDB" id="A0A2R5FZ09"/>
<dbReference type="RefSeq" id="WP_109013173.1">
    <property type="nucleotide sequence ID" value="NZ_BDUD01000002.1"/>
</dbReference>